<organism evidence="3 4">
    <name type="scientific">Bosea massiliensis</name>
    <dbReference type="NCBI Taxonomy" id="151419"/>
    <lineage>
        <taxon>Bacteria</taxon>
        <taxon>Pseudomonadati</taxon>
        <taxon>Pseudomonadota</taxon>
        <taxon>Alphaproteobacteria</taxon>
        <taxon>Hyphomicrobiales</taxon>
        <taxon>Boseaceae</taxon>
        <taxon>Bosea</taxon>
    </lineage>
</organism>
<comment type="caution">
    <text evidence="3">The sequence shown here is derived from an EMBL/GenBank/DDBJ whole genome shotgun (WGS) entry which is preliminary data.</text>
</comment>
<name>A0ABW0P4J1_9HYPH</name>
<dbReference type="InterPro" id="IPR027417">
    <property type="entry name" value="P-loop_NTPase"/>
</dbReference>
<gene>
    <name evidence="3" type="ORF">ACFPN9_13645</name>
</gene>
<dbReference type="PANTHER" id="PTHR43718:SF2">
    <property type="entry name" value="LON PROTEASE HOMOLOG, MITOCHONDRIAL"/>
    <property type="match status" value="1"/>
</dbReference>
<dbReference type="InterPro" id="IPR003959">
    <property type="entry name" value="ATPase_AAA_core"/>
</dbReference>
<dbReference type="InterPro" id="IPR003593">
    <property type="entry name" value="AAA+_ATPase"/>
</dbReference>
<dbReference type="SMART" id="SM00382">
    <property type="entry name" value="AAA"/>
    <property type="match status" value="1"/>
</dbReference>
<feature type="domain" description="AAA+ ATPase" evidence="2">
    <location>
        <begin position="159"/>
        <end position="308"/>
    </location>
</feature>
<sequence length="401" mass="43007">MTQSADDERAGTAQDHAHAAASPDDPAQLRADRLLTRPGSADRIGGVELGDDPCGVTLDAIWRRHSAQIFDPGDVYEQMRLLAAGDDDETAHLSSEDTTRFEKLRWLSRQSARKPVLFGTVPMREQLSELTARCPGFVAVTALVDRAVALSIMTGTPLSLPPLLLAGPPGIGKTHFAKSLAAVLGVPTHAWSCATNSDAMQLITGHPTSWRGARMGLLTEAIVTSGSANPVVLLDEIDKFVTHRDEQPYNILLNVLESENAEALLDEYLRVRFDVSRACIVATANDVSVLPDFIRDRFLIVRIVSPTGADLLALTRQIAAKIITPLGLPMPGDTVMAALARHHPRRIARVLRLALGFAAAQGRDALVPADVAAADALASAQAAGPSIGFIRPRKETEADRE</sequence>
<dbReference type="EMBL" id="JBHSLU010000038">
    <property type="protein sequence ID" value="MFC5506302.1"/>
    <property type="molecule type" value="Genomic_DNA"/>
</dbReference>
<evidence type="ECO:0000256" key="1">
    <source>
        <dbReference type="SAM" id="MobiDB-lite"/>
    </source>
</evidence>
<reference evidence="4" key="1">
    <citation type="journal article" date="2019" name="Int. J. Syst. Evol. Microbiol.">
        <title>The Global Catalogue of Microorganisms (GCM) 10K type strain sequencing project: providing services to taxonomists for standard genome sequencing and annotation.</title>
        <authorList>
            <consortium name="The Broad Institute Genomics Platform"/>
            <consortium name="The Broad Institute Genome Sequencing Center for Infectious Disease"/>
            <person name="Wu L."/>
            <person name="Ma J."/>
        </authorList>
    </citation>
    <scope>NUCLEOTIDE SEQUENCE [LARGE SCALE GENOMIC DNA]</scope>
    <source>
        <strain evidence="4">CCUG 43117</strain>
    </source>
</reference>
<protein>
    <submittedName>
        <fullName evidence="3">AAA family ATPase</fullName>
    </submittedName>
</protein>
<accession>A0ABW0P4J1</accession>
<dbReference type="InterPro" id="IPR027065">
    <property type="entry name" value="Lon_Prtase"/>
</dbReference>
<feature type="region of interest" description="Disordered" evidence="1">
    <location>
        <begin position="1"/>
        <end position="28"/>
    </location>
</feature>
<dbReference type="Gene3D" id="3.40.50.300">
    <property type="entry name" value="P-loop containing nucleotide triphosphate hydrolases"/>
    <property type="match status" value="1"/>
</dbReference>
<dbReference type="Proteomes" id="UP001596060">
    <property type="component" value="Unassembled WGS sequence"/>
</dbReference>
<feature type="compositionally biased region" description="Basic and acidic residues" evidence="1">
    <location>
        <begin position="1"/>
        <end position="18"/>
    </location>
</feature>
<feature type="compositionally biased region" description="Low complexity" evidence="1">
    <location>
        <begin position="19"/>
        <end position="28"/>
    </location>
</feature>
<evidence type="ECO:0000313" key="4">
    <source>
        <dbReference type="Proteomes" id="UP001596060"/>
    </source>
</evidence>
<dbReference type="Pfam" id="PF00004">
    <property type="entry name" value="AAA"/>
    <property type="match status" value="1"/>
</dbReference>
<dbReference type="PANTHER" id="PTHR43718">
    <property type="entry name" value="LON PROTEASE"/>
    <property type="match status" value="1"/>
</dbReference>
<dbReference type="SUPFAM" id="SSF52540">
    <property type="entry name" value="P-loop containing nucleoside triphosphate hydrolases"/>
    <property type="match status" value="1"/>
</dbReference>
<keyword evidence="4" id="KW-1185">Reference proteome</keyword>
<evidence type="ECO:0000313" key="3">
    <source>
        <dbReference type="EMBL" id="MFC5506302.1"/>
    </source>
</evidence>
<dbReference type="RefSeq" id="WP_377817185.1">
    <property type="nucleotide sequence ID" value="NZ_JBHSLU010000038.1"/>
</dbReference>
<evidence type="ECO:0000259" key="2">
    <source>
        <dbReference type="SMART" id="SM00382"/>
    </source>
</evidence>
<proteinExistence type="predicted"/>